<dbReference type="AlphaFoldDB" id="A0A0R1WD97"/>
<evidence type="ECO:0000313" key="2">
    <source>
        <dbReference type="Proteomes" id="UP000051302"/>
    </source>
</evidence>
<protein>
    <submittedName>
        <fullName evidence="1">Uncharacterized protein</fullName>
    </submittedName>
</protein>
<dbReference type="PATRIC" id="fig|1423774.3.peg.950"/>
<gene>
    <name evidence="1" type="ORF">FD31_GL000913</name>
</gene>
<keyword evidence="2" id="KW-1185">Reference proteome</keyword>
<accession>A0A0R1WD97</accession>
<reference evidence="1 2" key="1">
    <citation type="journal article" date="2015" name="Genome Announc.">
        <title>Expanding the biotechnology potential of lactobacilli through comparative genomics of 213 strains and associated genera.</title>
        <authorList>
            <person name="Sun Z."/>
            <person name="Harris H.M."/>
            <person name="McCann A."/>
            <person name="Guo C."/>
            <person name="Argimon S."/>
            <person name="Zhang W."/>
            <person name="Yang X."/>
            <person name="Jeffery I.B."/>
            <person name="Cooney J.C."/>
            <person name="Kagawa T.F."/>
            <person name="Liu W."/>
            <person name="Song Y."/>
            <person name="Salvetti E."/>
            <person name="Wrobel A."/>
            <person name="Rasinkangas P."/>
            <person name="Parkhill J."/>
            <person name="Rea M.C."/>
            <person name="O'Sullivan O."/>
            <person name="Ritari J."/>
            <person name="Douillard F.P."/>
            <person name="Paul Ross R."/>
            <person name="Yang R."/>
            <person name="Briner A.E."/>
            <person name="Felis G.E."/>
            <person name="de Vos W.M."/>
            <person name="Barrangou R."/>
            <person name="Klaenhammer T.R."/>
            <person name="Caufield P.W."/>
            <person name="Cui Y."/>
            <person name="Zhang H."/>
            <person name="O'Toole P.W."/>
        </authorList>
    </citation>
    <scope>NUCLEOTIDE SEQUENCE [LARGE SCALE GENOMIC DNA]</scope>
    <source>
        <strain evidence="1 2">DSM 16982</strain>
    </source>
</reference>
<comment type="caution">
    <text evidence="1">The sequence shown here is derived from an EMBL/GenBank/DDBJ whole genome shotgun (WGS) entry which is preliminary data.</text>
</comment>
<dbReference type="STRING" id="1423774.FD31_GL000913"/>
<dbReference type="EMBL" id="AZFV01000019">
    <property type="protein sequence ID" value="KRM15815.1"/>
    <property type="molecule type" value="Genomic_DNA"/>
</dbReference>
<evidence type="ECO:0000313" key="1">
    <source>
        <dbReference type="EMBL" id="KRM15815.1"/>
    </source>
</evidence>
<organism evidence="1 2">
    <name type="scientific">Companilactobacillus nantensis DSM 16982</name>
    <dbReference type="NCBI Taxonomy" id="1423774"/>
    <lineage>
        <taxon>Bacteria</taxon>
        <taxon>Bacillati</taxon>
        <taxon>Bacillota</taxon>
        <taxon>Bacilli</taxon>
        <taxon>Lactobacillales</taxon>
        <taxon>Lactobacillaceae</taxon>
        <taxon>Companilactobacillus</taxon>
    </lineage>
</organism>
<name>A0A0R1WD97_9LACO</name>
<proteinExistence type="predicted"/>
<dbReference type="RefSeq" id="WP_057892481.1">
    <property type="nucleotide sequence ID" value="NZ_AZFV01000019.1"/>
</dbReference>
<dbReference type="Proteomes" id="UP000051302">
    <property type="component" value="Unassembled WGS sequence"/>
</dbReference>
<sequence length="61" mass="6266">MSKSDELLKRVSGEIMDESSLNTVKGGSWDWSKLFNNATCAVGGAVKIAGAVTGSTATCGK</sequence>